<dbReference type="Pfam" id="PF17667">
    <property type="entry name" value="Pkinase_fungal"/>
    <property type="match status" value="2"/>
</dbReference>
<dbReference type="InterPro" id="IPR040976">
    <property type="entry name" value="Pkinase_fungal"/>
</dbReference>
<comment type="caution">
    <text evidence="2">The sequence shown here is derived from an EMBL/GenBank/DDBJ whole genome shotgun (WGS) entry which is preliminary data.</text>
</comment>
<feature type="domain" description="Fungal-type protein kinase" evidence="1">
    <location>
        <begin position="159"/>
        <end position="340"/>
    </location>
</feature>
<dbReference type="InterPro" id="IPR011009">
    <property type="entry name" value="Kinase-like_dom_sf"/>
</dbReference>
<name>A0A9P6AVW7_9AGAM</name>
<feature type="domain" description="Fungal-type protein kinase" evidence="1">
    <location>
        <begin position="432"/>
        <end position="531"/>
    </location>
</feature>
<dbReference type="InterPro" id="IPR008266">
    <property type="entry name" value="Tyr_kinase_AS"/>
</dbReference>
<evidence type="ECO:0000313" key="3">
    <source>
        <dbReference type="Proteomes" id="UP000886523"/>
    </source>
</evidence>
<reference evidence="2" key="1">
    <citation type="journal article" date="2020" name="Nat. Commun.">
        <title>Large-scale genome sequencing of mycorrhizal fungi provides insights into the early evolution of symbiotic traits.</title>
        <authorList>
            <person name="Miyauchi S."/>
            <person name="Kiss E."/>
            <person name="Kuo A."/>
            <person name="Drula E."/>
            <person name="Kohler A."/>
            <person name="Sanchez-Garcia M."/>
            <person name="Morin E."/>
            <person name="Andreopoulos B."/>
            <person name="Barry K.W."/>
            <person name="Bonito G."/>
            <person name="Buee M."/>
            <person name="Carver A."/>
            <person name="Chen C."/>
            <person name="Cichocki N."/>
            <person name="Clum A."/>
            <person name="Culley D."/>
            <person name="Crous P.W."/>
            <person name="Fauchery L."/>
            <person name="Girlanda M."/>
            <person name="Hayes R.D."/>
            <person name="Keri Z."/>
            <person name="LaButti K."/>
            <person name="Lipzen A."/>
            <person name="Lombard V."/>
            <person name="Magnuson J."/>
            <person name="Maillard F."/>
            <person name="Murat C."/>
            <person name="Nolan M."/>
            <person name="Ohm R.A."/>
            <person name="Pangilinan J."/>
            <person name="Pereira M.F."/>
            <person name="Perotto S."/>
            <person name="Peter M."/>
            <person name="Pfister S."/>
            <person name="Riley R."/>
            <person name="Sitrit Y."/>
            <person name="Stielow J.B."/>
            <person name="Szollosi G."/>
            <person name="Zifcakova L."/>
            <person name="Stursova M."/>
            <person name="Spatafora J.W."/>
            <person name="Tedersoo L."/>
            <person name="Vaario L.M."/>
            <person name="Yamada A."/>
            <person name="Yan M."/>
            <person name="Wang P."/>
            <person name="Xu J."/>
            <person name="Bruns T."/>
            <person name="Baldrian P."/>
            <person name="Vilgalys R."/>
            <person name="Dunand C."/>
            <person name="Henrissat B."/>
            <person name="Grigoriev I.V."/>
            <person name="Hibbett D."/>
            <person name="Nagy L.G."/>
            <person name="Martin F.M."/>
        </authorList>
    </citation>
    <scope>NUCLEOTIDE SEQUENCE</scope>
    <source>
        <strain evidence="2">UP504</strain>
    </source>
</reference>
<dbReference type="OrthoDB" id="3271139at2759"/>
<accession>A0A9P6AVW7</accession>
<dbReference type="PANTHER" id="PTHR38248">
    <property type="entry name" value="FUNK1 6"/>
    <property type="match status" value="1"/>
</dbReference>
<dbReference type="SUPFAM" id="SSF56112">
    <property type="entry name" value="Protein kinase-like (PK-like)"/>
    <property type="match status" value="1"/>
</dbReference>
<organism evidence="2 3">
    <name type="scientific">Hydnum rufescens UP504</name>
    <dbReference type="NCBI Taxonomy" id="1448309"/>
    <lineage>
        <taxon>Eukaryota</taxon>
        <taxon>Fungi</taxon>
        <taxon>Dikarya</taxon>
        <taxon>Basidiomycota</taxon>
        <taxon>Agaricomycotina</taxon>
        <taxon>Agaricomycetes</taxon>
        <taxon>Cantharellales</taxon>
        <taxon>Hydnaceae</taxon>
        <taxon>Hydnum</taxon>
    </lineage>
</organism>
<dbReference type="Proteomes" id="UP000886523">
    <property type="component" value="Unassembled WGS sequence"/>
</dbReference>
<protein>
    <recommendedName>
        <fullName evidence="1">Fungal-type protein kinase domain-containing protein</fullName>
    </recommendedName>
</protein>
<dbReference type="Gene3D" id="1.10.510.10">
    <property type="entry name" value="Transferase(Phosphotransferase) domain 1"/>
    <property type="match status" value="1"/>
</dbReference>
<dbReference type="EMBL" id="MU128980">
    <property type="protein sequence ID" value="KAF9512938.1"/>
    <property type="molecule type" value="Genomic_DNA"/>
</dbReference>
<proteinExistence type="predicted"/>
<sequence length="609" mass="69012">MAPKTPPPKPPATLETPIFVRSTSGHSYDATLAASRKAVMEDLHRIPIAKIDDMLTATFPQSNGDINTQGRWKAFDLEPSKQKGTEDSVYNRGLLDTFSQIMNAAKSLVSNMPVAVALKVSGSKTPQSDRTNTSRPDGYFHLQSSTIPLQNYRALKLGANQTHWGDIVCPMEFKKIDDKINRYDDMWKVVWSMHEIMRSDPLRRFAHGITIEGTTLRFWISHRAYLVASTPIDINSNCIDLVRIFLGIALSTMSQLGYDTTMGRVSSRDDSDKYCYDITVRDHSGKERIFRTKDEISTYGADAVRGRGTRERQLFALKDTWVNMDRPREGDTLRGLRQRLAQKNEIDALKHFLTEVTCGDVYEGDAPDHTGDHIQNGKLFTVDSILETRVATDGVGTVTDIHPVRSGSKRPASTMGNVPNIEVSSAEGTLRIGQFIHRDVSCSNILLFRAPGQRARGLLVDLEYAKDIDIKTAPHEFRTGTRDFMASEVRESKYLFRNPTGRKLSDIKKPPPFQHNRLHDLESTWWIGLWTTYVFAPIVPSEEDVIHFQQLFPPPHVSAPRTSPLALSLIHGDTMADFAPQQNNLFLRLLWEWRYDLYIVLYKTRKSWS</sequence>
<dbReference type="GO" id="GO:0004672">
    <property type="term" value="F:protein kinase activity"/>
    <property type="evidence" value="ECO:0007669"/>
    <property type="project" value="InterPro"/>
</dbReference>
<evidence type="ECO:0000313" key="2">
    <source>
        <dbReference type="EMBL" id="KAF9512938.1"/>
    </source>
</evidence>
<gene>
    <name evidence="2" type="ORF">BS47DRAFT_1362840</name>
</gene>
<keyword evidence="3" id="KW-1185">Reference proteome</keyword>
<dbReference type="PROSITE" id="PS00109">
    <property type="entry name" value="PROTEIN_KINASE_TYR"/>
    <property type="match status" value="1"/>
</dbReference>
<evidence type="ECO:0000259" key="1">
    <source>
        <dbReference type="Pfam" id="PF17667"/>
    </source>
</evidence>
<dbReference type="PANTHER" id="PTHR38248:SF2">
    <property type="entry name" value="FUNK1 11"/>
    <property type="match status" value="1"/>
</dbReference>
<dbReference type="AlphaFoldDB" id="A0A9P6AVW7"/>